<evidence type="ECO:0000256" key="3">
    <source>
        <dbReference type="ARBA" id="ARBA00022475"/>
    </source>
</evidence>
<dbReference type="GO" id="GO:0015031">
    <property type="term" value="P:protein transport"/>
    <property type="evidence" value="ECO:0007669"/>
    <property type="project" value="UniProtKB-KW"/>
</dbReference>
<comment type="subcellular location">
    <subcellularLocation>
        <location evidence="1">Cell membrane</location>
        <topology evidence="1">Single-pass membrane protein</topology>
    </subcellularLocation>
    <subcellularLocation>
        <location evidence="7">Cell membrane</location>
        <topology evidence="7">Single-pass type II membrane protein</topology>
    </subcellularLocation>
</comment>
<protein>
    <recommendedName>
        <fullName evidence="11">Biopolymer transporter ExbD</fullName>
    </recommendedName>
</protein>
<evidence type="ECO:0000256" key="5">
    <source>
        <dbReference type="ARBA" id="ARBA00022989"/>
    </source>
</evidence>
<name>A0A1T4NAC1_9GAMM</name>
<keyword evidence="3" id="KW-1003">Cell membrane</keyword>
<evidence type="ECO:0000313" key="10">
    <source>
        <dbReference type="Proteomes" id="UP000191418"/>
    </source>
</evidence>
<reference evidence="9 10" key="1">
    <citation type="submission" date="2017-01" db="EMBL/GenBank/DDBJ databases">
        <title>Genome Sequencing of a Marine Spirillum, Oceanospirillum multiglobuliferum ATCC 33336, from Japan.</title>
        <authorList>
            <person name="Carney J.G."/>
            <person name="Trachtenberg A.M."/>
            <person name="Rheaume B.A."/>
            <person name="Linnane J.D."/>
            <person name="Pitts N.L."/>
            <person name="Mykles D.L."/>
            <person name="Maclea K.S."/>
        </authorList>
    </citation>
    <scope>NUCLEOTIDE SEQUENCE [LARGE SCALE GENOMIC DNA]</scope>
    <source>
        <strain evidence="9 10">ATCC 33336</strain>
    </source>
</reference>
<evidence type="ECO:0000256" key="4">
    <source>
        <dbReference type="ARBA" id="ARBA00022692"/>
    </source>
</evidence>
<evidence type="ECO:0000256" key="7">
    <source>
        <dbReference type="RuleBase" id="RU003879"/>
    </source>
</evidence>
<organism evidence="9 10">
    <name type="scientific">Oceanospirillum multiglobuliferum</name>
    <dbReference type="NCBI Taxonomy" id="64969"/>
    <lineage>
        <taxon>Bacteria</taxon>
        <taxon>Pseudomonadati</taxon>
        <taxon>Pseudomonadota</taxon>
        <taxon>Gammaproteobacteria</taxon>
        <taxon>Oceanospirillales</taxon>
        <taxon>Oceanospirillaceae</taxon>
        <taxon>Oceanospirillum</taxon>
    </lineage>
</organism>
<keyword evidence="5 8" id="KW-1133">Transmembrane helix</keyword>
<dbReference type="AlphaFoldDB" id="A0A1T4NAC1"/>
<dbReference type="InterPro" id="IPR003400">
    <property type="entry name" value="ExbD"/>
</dbReference>
<keyword evidence="6 8" id="KW-0472">Membrane</keyword>
<evidence type="ECO:0000256" key="6">
    <source>
        <dbReference type="ARBA" id="ARBA00023136"/>
    </source>
</evidence>
<dbReference type="GO" id="GO:0022857">
    <property type="term" value="F:transmembrane transporter activity"/>
    <property type="evidence" value="ECO:0007669"/>
    <property type="project" value="InterPro"/>
</dbReference>
<evidence type="ECO:0008006" key="11">
    <source>
        <dbReference type="Google" id="ProtNLM"/>
    </source>
</evidence>
<dbReference type="EMBL" id="MTSM01000006">
    <property type="protein sequence ID" value="OPX55898.1"/>
    <property type="molecule type" value="Genomic_DNA"/>
</dbReference>
<keyword evidence="4 7" id="KW-0812">Transmembrane</keyword>
<comment type="similarity">
    <text evidence="2 7">Belongs to the ExbD/TolR family.</text>
</comment>
<sequence>MQLEQISHRKLSVSLTPLIDVVFILLLFFMLSSNFLHWGSVELARSGSDEKSLNAPRLITVLDNQGGIEFGTEAQQVVLGSIALSDAQSALPVALQEWLANDINALYLLRAKPSVTTQALLNSLQQLKLAGVKHLSLYSAPAPIAE</sequence>
<keyword evidence="10" id="KW-1185">Reference proteome</keyword>
<dbReference type="Proteomes" id="UP000191418">
    <property type="component" value="Unassembled WGS sequence"/>
</dbReference>
<feature type="transmembrane region" description="Helical" evidence="8">
    <location>
        <begin position="12"/>
        <end position="31"/>
    </location>
</feature>
<dbReference type="Pfam" id="PF02472">
    <property type="entry name" value="ExbD"/>
    <property type="match status" value="1"/>
</dbReference>
<keyword evidence="7" id="KW-0653">Protein transport</keyword>
<gene>
    <name evidence="9" type="ORF">BTE48_06810</name>
</gene>
<evidence type="ECO:0000313" key="9">
    <source>
        <dbReference type="EMBL" id="OPX55898.1"/>
    </source>
</evidence>
<dbReference type="GO" id="GO:0005886">
    <property type="term" value="C:plasma membrane"/>
    <property type="evidence" value="ECO:0007669"/>
    <property type="project" value="UniProtKB-SubCell"/>
</dbReference>
<proteinExistence type="inferred from homology"/>
<accession>A0A1T4NAC1</accession>
<dbReference type="RefSeq" id="WP_159445600.1">
    <property type="nucleotide sequence ID" value="NZ_FUXG01000005.1"/>
</dbReference>
<evidence type="ECO:0000256" key="2">
    <source>
        <dbReference type="ARBA" id="ARBA00005811"/>
    </source>
</evidence>
<dbReference type="PANTHER" id="PTHR30558">
    <property type="entry name" value="EXBD MEMBRANE COMPONENT OF PMF-DRIVEN MACROMOLECULE IMPORT SYSTEM"/>
    <property type="match status" value="1"/>
</dbReference>
<evidence type="ECO:0000256" key="1">
    <source>
        <dbReference type="ARBA" id="ARBA00004162"/>
    </source>
</evidence>
<comment type="caution">
    <text evidence="9">The sequence shown here is derived from an EMBL/GenBank/DDBJ whole genome shotgun (WGS) entry which is preliminary data.</text>
</comment>
<dbReference type="STRING" id="64969.SAMN02745127_01073"/>
<evidence type="ECO:0000256" key="8">
    <source>
        <dbReference type="SAM" id="Phobius"/>
    </source>
</evidence>
<keyword evidence="7" id="KW-0813">Transport</keyword>